<feature type="domain" description="DUF3752" evidence="2">
    <location>
        <begin position="197"/>
        <end position="352"/>
    </location>
</feature>
<dbReference type="OrthoDB" id="73491at2759"/>
<evidence type="ECO:0000313" key="4">
    <source>
        <dbReference type="Proteomes" id="UP000235786"/>
    </source>
</evidence>
<feature type="region of interest" description="Disordered" evidence="1">
    <location>
        <begin position="1"/>
        <end position="357"/>
    </location>
</feature>
<dbReference type="PANTHER" id="PTHR46370:SF1">
    <property type="entry name" value="GPALPP MOTIFS-CONTAINING PROTEIN 1"/>
    <property type="match status" value="1"/>
</dbReference>
<reference evidence="3 4" key="1">
    <citation type="submission" date="2016-04" db="EMBL/GenBank/DDBJ databases">
        <title>A degradative enzymes factory behind the ericoid mycorrhizal symbiosis.</title>
        <authorList>
            <consortium name="DOE Joint Genome Institute"/>
            <person name="Martino E."/>
            <person name="Morin E."/>
            <person name="Grelet G."/>
            <person name="Kuo A."/>
            <person name="Kohler A."/>
            <person name="Daghino S."/>
            <person name="Barry K."/>
            <person name="Choi C."/>
            <person name="Cichocki N."/>
            <person name="Clum A."/>
            <person name="Copeland A."/>
            <person name="Hainaut M."/>
            <person name="Haridas S."/>
            <person name="Labutti K."/>
            <person name="Lindquist E."/>
            <person name="Lipzen A."/>
            <person name="Khouja H.-R."/>
            <person name="Murat C."/>
            <person name="Ohm R."/>
            <person name="Olson A."/>
            <person name="Spatafora J."/>
            <person name="Veneault-Fourrey C."/>
            <person name="Henrissat B."/>
            <person name="Grigoriev I."/>
            <person name="Martin F."/>
            <person name="Perotto S."/>
        </authorList>
    </citation>
    <scope>NUCLEOTIDE SEQUENCE [LARGE SCALE GENOMIC DNA]</scope>
    <source>
        <strain evidence="3 4">F</strain>
    </source>
</reference>
<gene>
    <name evidence="3" type="ORF">L207DRAFT_462926</name>
</gene>
<keyword evidence="4" id="KW-1185">Reference proteome</keyword>
<protein>
    <recommendedName>
        <fullName evidence="2">DUF3752 domain-containing protein</fullName>
    </recommendedName>
</protein>
<dbReference type="Pfam" id="PF12572">
    <property type="entry name" value="DUF3752"/>
    <property type="match status" value="1"/>
</dbReference>
<feature type="compositionally biased region" description="Basic and acidic residues" evidence="1">
    <location>
        <begin position="279"/>
        <end position="308"/>
    </location>
</feature>
<evidence type="ECO:0000259" key="2">
    <source>
        <dbReference type="Pfam" id="PF12572"/>
    </source>
</evidence>
<name>A0A2J6RIH8_HYAVF</name>
<dbReference type="InterPro" id="IPR046331">
    <property type="entry name" value="GPAM1-like"/>
</dbReference>
<feature type="compositionally biased region" description="Basic and acidic residues" evidence="1">
    <location>
        <begin position="240"/>
        <end position="253"/>
    </location>
</feature>
<feature type="compositionally biased region" description="Acidic residues" evidence="1">
    <location>
        <begin position="52"/>
        <end position="63"/>
    </location>
</feature>
<organism evidence="3 4">
    <name type="scientific">Hyaloscypha variabilis (strain UAMH 11265 / GT02V1 / F)</name>
    <name type="common">Meliniomyces variabilis</name>
    <dbReference type="NCBI Taxonomy" id="1149755"/>
    <lineage>
        <taxon>Eukaryota</taxon>
        <taxon>Fungi</taxon>
        <taxon>Dikarya</taxon>
        <taxon>Ascomycota</taxon>
        <taxon>Pezizomycotina</taxon>
        <taxon>Leotiomycetes</taxon>
        <taxon>Helotiales</taxon>
        <taxon>Hyaloscyphaceae</taxon>
        <taxon>Hyaloscypha</taxon>
        <taxon>Hyaloscypha variabilis</taxon>
    </lineage>
</organism>
<dbReference type="EMBL" id="KZ613948">
    <property type="protein sequence ID" value="PMD38310.1"/>
    <property type="molecule type" value="Genomic_DNA"/>
</dbReference>
<evidence type="ECO:0000256" key="1">
    <source>
        <dbReference type="SAM" id="MobiDB-lite"/>
    </source>
</evidence>
<feature type="compositionally biased region" description="Acidic residues" evidence="1">
    <location>
        <begin position="97"/>
        <end position="108"/>
    </location>
</feature>
<feature type="compositionally biased region" description="Basic and acidic residues" evidence="1">
    <location>
        <begin position="333"/>
        <end position="348"/>
    </location>
</feature>
<feature type="compositionally biased region" description="Basic and acidic residues" evidence="1">
    <location>
        <begin position="315"/>
        <end position="326"/>
    </location>
</feature>
<sequence length="357" mass="39095">MPVGPELPPHLVKRKRSIDDDEHPNSPPHKLQAATAPRTLGPTLPPSRNPDELDVDDSSDDDYGPSGPAMNSTRPVSPPPKRVLGPAPPPQAKNPEELDIEESPEDDYGPSKPTSKASPPPKRILGPAPPPAPLSSRPPNPADSDSDSDDDYGPSLPPPPGSAAEASLFAAQKQERETAAADTASAKPQRAEWMLVPPTDSDWSSRVDPTKLKNRKFQSGKGAKAPSEKSGISAIWTETPEQKRQRLADEVLGRAEVATSSRGGKKERPEGESREDEETSRRIREYNEKMRGKSLFEERRERKEKDGTKEEEDDPSKRGFDREKDMALGGRMGHGEKREMLAKAKDFGSRFQKGSFL</sequence>
<feature type="compositionally biased region" description="Pro residues" evidence="1">
    <location>
        <begin position="118"/>
        <end position="141"/>
    </location>
</feature>
<dbReference type="PANTHER" id="PTHR46370">
    <property type="entry name" value="GPALPP MOTIFS-CONTAINING PROTEIN 1"/>
    <property type="match status" value="1"/>
</dbReference>
<proteinExistence type="predicted"/>
<dbReference type="Proteomes" id="UP000235786">
    <property type="component" value="Unassembled WGS sequence"/>
</dbReference>
<dbReference type="AlphaFoldDB" id="A0A2J6RIH8"/>
<dbReference type="InterPro" id="IPR022226">
    <property type="entry name" value="DUF3752"/>
</dbReference>
<evidence type="ECO:0000313" key="3">
    <source>
        <dbReference type="EMBL" id="PMD38310.1"/>
    </source>
</evidence>
<feature type="compositionally biased region" description="Pro residues" evidence="1">
    <location>
        <begin position="76"/>
        <end position="92"/>
    </location>
</feature>
<accession>A0A2J6RIH8</accession>